<feature type="region of interest" description="Disordered" evidence="1">
    <location>
        <begin position="1"/>
        <end position="41"/>
    </location>
</feature>
<accession>A0A2R4WW37</accession>
<feature type="region of interest" description="Disordered" evidence="1">
    <location>
        <begin position="207"/>
        <end position="227"/>
    </location>
</feature>
<protein>
    <submittedName>
        <fullName evidence="2">Uncharacterized protein</fullName>
    </submittedName>
</protein>
<dbReference type="RefSeq" id="WP_099957386.1">
    <property type="nucleotide sequence ID" value="NZ_CP028844.1"/>
</dbReference>
<dbReference type="AlphaFoldDB" id="A0A2R4WW37"/>
<proteinExistence type="predicted"/>
<keyword evidence="3" id="KW-1185">Reference proteome</keyword>
<dbReference type="KEGG" id="mee:DA075_33505"/>
<sequence length="290" mass="31072">MDAADHLVRRTPPHTARRHRYDGGPALTPPNSARPHPSPPLRTAIAAVTDPWPNPERDPLAEPERRHVTVHRCTDLLGREASHGRLSAEAYLVGRVLQETFERRAGARARRRGGNRVDHTVAHELAILRAIDDGRLVERLLDKLREAIGTVGMRFLHQVLAKGRDFAGIARGLGRGDGRAAVAGVAQRFRDLLGDVAADWLARQSGQGRQTGRIVGAPAAPAAPGEATDAAGCLVPVARAYAVGADPDGALRWHSRPGSGGRRNGRPRPPSPARDPRGDGRKADPIGLIG</sequence>
<name>A0A2R4WW37_9HYPH</name>
<reference evidence="2 3" key="1">
    <citation type="submission" date="2018-04" db="EMBL/GenBank/DDBJ databases">
        <title>Methylobacterium sp. PR1016A genome.</title>
        <authorList>
            <person name="Park W."/>
        </authorList>
    </citation>
    <scope>NUCLEOTIDE SEQUENCE [LARGE SCALE GENOMIC DNA]</scope>
    <source>
        <strain evidence="2 3">PR1016A</strain>
    </source>
</reference>
<organism evidence="2 3">
    <name type="scientific">Methylobacterium currus</name>
    <dbReference type="NCBI Taxonomy" id="2051553"/>
    <lineage>
        <taxon>Bacteria</taxon>
        <taxon>Pseudomonadati</taxon>
        <taxon>Pseudomonadota</taxon>
        <taxon>Alphaproteobacteria</taxon>
        <taxon>Hyphomicrobiales</taxon>
        <taxon>Methylobacteriaceae</taxon>
        <taxon>Methylobacterium</taxon>
    </lineage>
</organism>
<dbReference type="OrthoDB" id="7993132at2"/>
<feature type="compositionally biased region" description="Basic residues" evidence="1">
    <location>
        <begin position="9"/>
        <end position="20"/>
    </location>
</feature>
<feature type="compositionally biased region" description="Low complexity" evidence="1">
    <location>
        <begin position="216"/>
        <end position="227"/>
    </location>
</feature>
<gene>
    <name evidence="2" type="ORF">DA075_33505</name>
</gene>
<evidence type="ECO:0000256" key="1">
    <source>
        <dbReference type="SAM" id="MobiDB-lite"/>
    </source>
</evidence>
<dbReference type="EMBL" id="CP028844">
    <property type="protein sequence ID" value="AWB25751.1"/>
    <property type="molecule type" value="Genomic_DNA"/>
</dbReference>
<dbReference type="Proteomes" id="UP000244755">
    <property type="component" value="Chromosome 2"/>
</dbReference>
<feature type="region of interest" description="Disordered" evidence="1">
    <location>
        <begin position="246"/>
        <end position="290"/>
    </location>
</feature>
<evidence type="ECO:0000313" key="3">
    <source>
        <dbReference type="Proteomes" id="UP000244755"/>
    </source>
</evidence>
<evidence type="ECO:0000313" key="2">
    <source>
        <dbReference type="EMBL" id="AWB25751.1"/>
    </source>
</evidence>
<feature type="compositionally biased region" description="Basic and acidic residues" evidence="1">
    <location>
        <begin position="274"/>
        <end position="284"/>
    </location>
</feature>